<reference evidence="3 4" key="1">
    <citation type="submission" date="2017-01" db="EMBL/GenBank/DDBJ databases">
        <title>Genome Sequencing of a Marine Spirillum, Oceanospirillum multiglobuliferum ATCC 33336, from Japan.</title>
        <authorList>
            <person name="Carney J.G."/>
            <person name="Trachtenberg A.M."/>
            <person name="Rheaume B.A."/>
            <person name="Linnane J.D."/>
            <person name="Pitts N.L."/>
            <person name="Mykles D.L."/>
            <person name="Maclea K.S."/>
        </authorList>
    </citation>
    <scope>NUCLEOTIDE SEQUENCE [LARGE SCALE GENOMIC DNA]</scope>
    <source>
        <strain evidence="3 4">ATCC 33336</strain>
    </source>
</reference>
<organism evidence="3 4">
    <name type="scientific">Oceanospirillum multiglobuliferum</name>
    <dbReference type="NCBI Taxonomy" id="64969"/>
    <lineage>
        <taxon>Bacteria</taxon>
        <taxon>Pseudomonadati</taxon>
        <taxon>Pseudomonadota</taxon>
        <taxon>Gammaproteobacteria</taxon>
        <taxon>Oceanospirillales</taxon>
        <taxon>Oceanospirillaceae</taxon>
        <taxon>Oceanospirillum</taxon>
    </lineage>
</organism>
<feature type="transmembrane region" description="Helical" evidence="1">
    <location>
        <begin position="113"/>
        <end position="132"/>
    </location>
</feature>
<keyword evidence="4" id="KW-1185">Reference proteome</keyword>
<dbReference type="EMBL" id="MTSM01000039">
    <property type="protein sequence ID" value="OPX54123.1"/>
    <property type="molecule type" value="Genomic_DNA"/>
</dbReference>
<proteinExistence type="predicted"/>
<feature type="transmembrane region" description="Helical" evidence="1">
    <location>
        <begin position="235"/>
        <end position="257"/>
    </location>
</feature>
<keyword evidence="1" id="KW-0812">Transmembrane</keyword>
<dbReference type="Proteomes" id="UP000191418">
    <property type="component" value="Unassembled WGS sequence"/>
</dbReference>
<comment type="caution">
    <text evidence="3">The sequence shown here is derived from an EMBL/GenBank/DDBJ whole genome shotgun (WGS) entry which is preliminary data.</text>
</comment>
<feature type="transmembrane region" description="Helical" evidence="1">
    <location>
        <begin position="277"/>
        <end position="296"/>
    </location>
</feature>
<feature type="transmembrane region" description="Helical" evidence="1">
    <location>
        <begin position="20"/>
        <end position="41"/>
    </location>
</feature>
<feature type="transmembrane region" description="Helical" evidence="1">
    <location>
        <begin position="206"/>
        <end position="223"/>
    </location>
</feature>
<sequence length="333" mass="38258">MVLVHHYVFYLTPVWAERLLGLHFFHVGVDLFFVLTGYLFAPLLLGFHTQTIKVFVRRRIWRLYPMYLISLILALFLSAGDLGEDLFQLLRHLLFLQAAPDQNLADVGYFSEVYWTLTVEVAFYVLIALSLKLPHSWLSSSQRFWWLAVIAMVGFITLYSFQYAPSNKDWVVRQAQLPALLIEFWFGMAVFWLLKQSGDHYKHYYPLFLGFGLVILVALYWYYPTALAESISPRPFGWFNVLAAFGFALLLAGILLAQQKGLLLPKSWGQMAVKAGAGSYGIYLLHDFIAQLVFLWAMPPNISVVTALLLTLCTSVLLYKWVEAPCREYGRSK</sequence>
<feature type="transmembrane region" description="Helical" evidence="1">
    <location>
        <begin position="144"/>
        <end position="163"/>
    </location>
</feature>
<dbReference type="GO" id="GO:0016747">
    <property type="term" value="F:acyltransferase activity, transferring groups other than amino-acyl groups"/>
    <property type="evidence" value="ECO:0007669"/>
    <property type="project" value="InterPro"/>
</dbReference>
<dbReference type="PANTHER" id="PTHR23028">
    <property type="entry name" value="ACETYLTRANSFERASE"/>
    <property type="match status" value="1"/>
</dbReference>
<feature type="transmembrane region" description="Helical" evidence="1">
    <location>
        <begin position="61"/>
        <end position="80"/>
    </location>
</feature>
<keyword evidence="1" id="KW-1133">Transmembrane helix</keyword>
<feature type="transmembrane region" description="Helical" evidence="1">
    <location>
        <begin position="175"/>
        <end position="194"/>
    </location>
</feature>
<evidence type="ECO:0000259" key="2">
    <source>
        <dbReference type="Pfam" id="PF01757"/>
    </source>
</evidence>
<dbReference type="STRING" id="64969.SAMN02745127_03205"/>
<evidence type="ECO:0000313" key="3">
    <source>
        <dbReference type="EMBL" id="OPX54123.1"/>
    </source>
</evidence>
<dbReference type="AlphaFoldDB" id="A0A1V4T0K5"/>
<dbReference type="InterPro" id="IPR002656">
    <property type="entry name" value="Acyl_transf_3_dom"/>
</dbReference>
<evidence type="ECO:0000256" key="1">
    <source>
        <dbReference type="SAM" id="Phobius"/>
    </source>
</evidence>
<dbReference type="PANTHER" id="PTHR23028:SF53">
    <property type="entry name" value="ACYL_TRANSF_3 DOMAIN-CONTAINING PROTEIN"/>
    <property type="match status" value="1"/>
</dbReference>
<feature type="transmembrane region" description="Helical" evidence="1">
    <location>
        <begin position="302"/>
        <end position="322"/>
    </location>
</feature>
<name>A0A1V4T0K5_9GAMM</name>
<protein>
    <recommendedName>
        <fullName evidence="2">Acyltransferase 3 domain-containing protein</fullName>
    </recommendedName>
</protein>
<dbReference type="Pfam" id="PF01757">
    <property type="entry name" value="Acyl_transf_3"/>
    <property type="match status" value="1"/>
</dbReference>
<dbReference type="InterPro" id="IPR050879">
    <property type="entry name" value="Acyltransferase_3"/>
</dbReference>
<gene>
    <name evidence="3" type="ORF">BTE48_15870</name>
</gene>
<dbReference type="GO" id="GO:0000271">
    <property type="term" value="P:polysaccharide biosynthetic process"/>
    <property type="evidence" value="ECO:0007669"/>
    <property type="project" value="TreeGrafter"/>
</dbReference>
<dbReference type="GO" id="GO:0016020">
    <property type="term" value="C:membrane"/>
    <property type="evidence" value="ECO:0007669"/>
    <property type="project" value="TreeGrafter"/>
</dbReference>
<evidence type="ECO:0000313" key="4">
    <source>
        <dbReference type="Proteomes" id="UP000191418"/>
    </source>
</evidence>
<feature type="domain" description="Acyltransferase 3" evidence="2">
    <location>
        <begin position="1"/>
        <end position="319"/>
    </location>
</feature>
<accession>A0A1V4T0K5</accession>
<keyword evidence="1" id="KW-0472">Membrane</keyword>